<name>A0A8S4SGK1_9NEOP</name>
<evidence type="ECO:0000313" key="1">
    <source>
        <dbReference type="EMBL" id="CAH2265227.1"/>
    </source>
</evidence>
<evidence type="ECO:0000313" key="2">
    <source>
        <dbReference type="Proteomes" id="UP000838756"/>
    </source>
</evidence>
<protein>
    <submittedName>
        <fullName evidence="1">Jg19776 protein</fullName>
    </submittedName>
</protein>
<sequence>MKGVQSSTAIVATARSKGIRTSSGVQRARLKMATIRRGDVPRARASSCRTRRRACVRARVCVRTPSLALPSSAPRAPARSATCARDVGCAQLTAESTCATQLMSLPSKPDNALSIQQIAEVLLTRLGVMDAPH</sequence>
<organism evidence="1 2">
    <name type="scientific">Pararge aegeria aegeria</name>
    <dbReference type="NCBI Taxonomy" id="348720"/>
    <lineage>
        <taxon>Eukaryota</taxon>
        <taxon>Metazoa</taxon>
        <taxon>Ecdysozoa</taxon>
        <taxon>Arthropoda</taxon>
        <taxon>Hexapoda</taxon>
        <taxon>Insecta</taxon>
        <taxon>Pterygota</taxon>
        <taxon>Neoptera</taxon>
        <taxon>Endopterygota</taxon>
        <taxon>Lepidoptera</taxon>
        <taxon>Glossata</taxon>
        <taxon>Ditrysia</taxon>
        <taxon>Papilionoidea</taxon>
        <taxon>Nymphalidae</taxon>
        <taxon>Satyrinae</taxon>
        <taxon>Satyrini</taxon>
        <taxon>Parargina</taxon>
        <taxon>Pararge</taxon>
    </lineage>
</organism>
<dbReference type="EMBL" id="CAKXAJ010026279">
    <property type="protein sequence ID" value="CAH2265227.1"/>
    <property type="molecule type" value="Genomic_DNA"/>
</dbReference>
<dbReference type="Proteomes" id="UP000838756">
    <property type="component" value="Unassembled WGS sequence"/>
</dbReference>
<reference evidence="1" key="1">
    <citation type="submission" date="2022-03" db="EMBL/GenBank/DDBJ databases">
        <authorList>
            <person name="Lindestad O."/>
        </authorList>
    </citation>
    <scope>NUCLEOTIDE SEQUENCE</scope>
</reference>
<proteinExistence type="predicted"/>
<dbReference type="AlphaFoldDB" id="A0A8S4SGK1"/>
<comment type="caution">
    <text evidence="1">The sequence shown here is derived from an EMBL/GenBank/DDBJ whole genome shotgun (WGS) entry which is preliminary data.</text>
</comment>
<accession>A0A8S4SGK1</accession>
<keyword evidence="2" id="KW-1185">Reference proteome</keyword>
<gene>
    <name evidence="1" type="primary">jg19776</name>
    <name evidence="1" type="ORF">PAEG_LOCUS24863</name>
</gene>